<evidence type="ECO:0000313" key="3">
    <source>
        <dbReference type="Proteomes" id="UP001549366"/>
    </source>
</evidence>
<proteinExistence type="predicted"/>
<dbReference type="EMBL" id="JBEWTB010000003">
    <property type="protein sequence ID" value="MET4759624.1"/>
    <property type="molecule type" value="Genomic_DNA"/>
</dbReference>
<evidence type="ECO:0000256" key="1">
    <source>
        <dbReference type="SAM" id="MobiDB-lite"/>
    </source>
</evidence>
<name>A0ABV2SPC9_9GAMM</name>
<reference evidence="2 3" key="1">
    <citation type="submission" date="2024-06" db="EMBL/GenBank/DDBJ databases">
        <title>Genomic Encyclopedia of Type Strains, Phase V (KMG-V): Genome sequencing to study the core and pangenomes of soil and plant-associated prokaryotes.</title>
        <authorList>
            <person name="Whitman W."/>
        </authorList>
    </citation>
    <scope>NUCLEOTIDE SEQUENCE [LARGE SCALE GENOMIC DNA]</scope>
    <source>
        <strain evidence="2 3">NE40</strain>
    </source>
</reference>
<dbReference type="RefSeq" id="WP_354011402.1">
    <property type="nucleotide sequence ID" value="NZ_JBEWTA010000002.1"/>
</dbReference>
<organism evidence="2 3">
    <name type="scientific">Endozoicomonas lisbonensis</name>
    <dbReference type="NCBI Taxonomy" id="3120522"/>
    <lineage>
        <taxon>Bacteria</taxon>
        <taxon>Pseudomonadati</taxon>
        <taxon>Pseudomonadota</taxon>
        <taxon>Gammaproteobacteria</taxon>
        <taxon>Oceanospirillales</taxon>
        <taxon>Endozoicomonadaceae</taxon>
        <taxon>Endozoicomonas</taxon>
    </lineage>
</organism>
<comment type="caution">
    <text evidence="2">The sequence shown here is derived from an EMBL/GenBank/DDBJ whole genome shotgun (WGS) entry which is preliminary data.</text>
</comment>
<evidence type="ECO:0000313" key="2">
    <source>
        <dbReference type="EMBL" id="MET4759624.1"/>
    </source>
</evidence>
<dbReference type="Proteomes" id="UP001549366">
    <property type="component" value="Unassembled WGS sequence"/>
</dbReference>
<accession>A0ABV2SPC9</accession>
<sequence>MAKQQVKRGAPEGNQNGVRFDAPATDWLRQRAVPEHKAQWEAAAKKQGYKHLSKWVTDVLNAQAKAILD</sequence>
<gene>
    <name evidence="2" type="ORF">V5J35_004943</name>
</gene>
<feature type="region of interest" description="Disordered" evidence="1">
    <location>
        <begin position="1"/>
        <end position="23"/>
    </location>
</feature>
<protein>
    <submittedName>
        <fullName evidence="2">Uncharacterized protein</fullName>
    </submittedName>
</protein>
<keyword evidence="3" id="KW-1185">Reference proteome</keyword>